<keyword evidence="11 15" id="KW-1133">Transmembrane helix</keyword>
<comment type="subcellular location">
    <subcellularLocation>
        <location evidence="2">Cell membrane</location>
        <topology evidence="2">Multi-pass membrane protein</topology>
    </subcellularLocation>
</comment>
<dbReference type="InterPro" id="IPR050640">
    <property type="entry name" value="Bact_2-comp_sensor_kinase"/>
</dbReference>
<evidence type="ECO:0000256" key="2">
    <source>
        <dbReference type="ARBA" id="ARBA00004651"/>
    </source>
</evidence>
<evidence type="ECO:0000256" key="11">
    <source>
        <dbReference type="ARBA" id="ARBA00022989"/>
    </source>
</evidence>
<dbReference type="Pfam" id="PF02518">
    <property type="entry name" value="HATPase_c"/>
    <property type="match status" value="1"/>
</dbReference>
<dbReference type="PROSITE" id="PS50885">
    <property type="entry name" value="HAMP"/>
    <property type="match status" value="1"/>
</dbReference>
<dbReference type="InterPro" id="IPR003660">
    <property type="entry name" value="HAMP_dom"/>
</dbReference>
<sequence>MPPSCAIRPGRAPGSVRRSKGLRRRRPTTCCRTDCWLLLRFGRFPGNILLNTEPAATPQPGEDGRTGSALKRILAFKQKLVLTYVIFIVLPMSVLGLGAYRLYSQAMEQKVSDFVQQVAVSTSSNIEMYIRELEQFTLMPYYNRELQDMLTSGAAAEELSDADIKQTLEQNFSFWQSQRGSIENITYFSKPGEGTRRIYSLGYLLPGLAVEQMPWYAAFNDSDALVAALSLHRPEANQLVQDGEPLQVFSLVRKIYYSSTLLRTAGYFQVDFTLEDIERIMSRVNKEKNGSFFVIDQDGQIVYADDPVKPELLSSVAGLDADSSGPQTISLDNKKTIVVQHPVGKMGWTVIGYVPVSRIVSGIASVRNSMLLIGTVCIAIALVVSAGISYRMTKPIYRLISLIKRVEREDFEIEYDNPPRNELGQLIRSFIRMSRRLDETIRHLYQAEIIRKESELQALKSQINPHFLFNTLETIKMRAELDEADGTVDMITALGKLVRSSLRPGGDFITLQDEKSYLINYFFIQENRYGGRFDIALHVEEALLTGYIPKLLVQPLVENAFYHGLEMKPGKGKLNVSITAESGAVKVLVADDGLGITADRLMELRRRIGAEILKPQHDGGSIGLVNVAARIQLYFGPPYSMRIDSRPGGGTEVVLLLPLIVSESEVERYVSGYHRG</sequence>
<comment type="catalytic activity">
    <reaction evidence="1">
        <text>ATP + protein L-histidine = ADP + protein N-phospho-L-histidine.</text>
        <dbReference type="EC" id="2.7.13.3"/>
    </reaction>
</comment>
<dbReference type="InterPro" id="IPR005467">
    <property type="entry name" value="His_kinase_dom"/>
</dbReference>
<comment type="caution">
    <text evidence="18">The sequence shown here is derived from an EMBL/GenBank/DDBJ whole genome shotgun (WGS) entry which is preliminary data.</text>
</comment>
<name>A0A4S4C7P1_9BACL</name>
<keyword evidence="12" id="KW-0902">Two-component regulatory system</keyword>
<gene>
    <name evidence="18" type="ORF">E6C55_05565</name>
</gene>
<evidence type="ECO:0000256" key="4">
    <source>
        <dbReference type="ARBA" id="ARBA00022475"/>
    </source>
</evidence>
<evidence type="ECO:0000256" key="1">
    <source>
        <dbReference type="ARBA" id="ARBA00000085"/>
    </source>
</evidence>
<dbReference type="PRINTS" id="PR00344">
    <property type="entry name" value="BCTRLSENSOR"/>
</dbReference>
<keyword evidence="7 15" id="KW-0812">Transmembrane</keyword>
<dbReference type="PANTHER" id="PTHR34220:SF7">
    <property type="entry name" value="SENSOR HISTIDINE KINASE YPDA"/>
    <property type="match status" value="1"/>
</dbReference>
<evidence type="ECO:0000256" key="14">
    <source>
        <dbReference type="SAM" id="MobiDB-lite"/>
    </source>
</evidence>
<feature type="transmembrane region" description="Helical" evidence="15">
    <location>
        <begin position="81"/>
        <end position="103"/>
    </location>
</feature>
<keyword evidence="10" id="KW-0067">ATP-binding</keyword>
<dbReference type="InterPro" id="IPR033479">
    <property type="entry name" value="dCache_1"/>
</dbReference>
<dbReference type="Gene3D" id="6.10.340.10">
    <property type="match status" value="1"/>
</dbReference>
<evidence type="ECO:0000256" key="9">
    <source>
        <dbReference type="ARBA" id="ARBA00022777"/>
    </source>
</evidence>
<dbReference type="Proteomes" id="UP000310636">
    <property type="component" value="Unassembled WGS sequence"/>
</dbReference>
<keyword evidence="8" id="KW-0547">Nucleotide-binding</keyword>
<keyword evidence="13 15" id="KW-0472">Membrane</keyword>
<dbReference type="Gene3D" id="3.30.565.10">
    <property type="entry name" value="Histidine kinase-like ATPase, C-terminal domain"/>
    <property type="match status" value="1"/>
</dbReference>
<dbReference type="Pfam" id="PF00672">
    <property type="entry name" value="HAMP"/>
    <property type="match status" value="1"/>
</dbReference>
<dbReference type="GO" id="GO:0005886">
    <property type="term" value="C:plasma membrane"/>
    <property type="evidence" value="ECO:0007669"/>
    <property type="project" value="UniProtKB-SubCell"/>
</dbReference>
<proteinExistence type="predicted"/>
<evidence type="ECO:0000256" key="8">
    <source>
        <dbReference type="ARBA" id="ARBA00022741"/>
    </source>
</evidence>
<feature type="domain" description="Histidine kinase" evidence="16">
    <location>
        <begin position="552"/>
        <end position="661"/>
    </location>
</feature>
<dbReference type="SUPFAM" id="SSF158472">
    <property type="entry name" value="HAMP domain-like"/>
    <property type="match status" value="1"/>
</dbReference>
<keyword evidence="6" id="KW-0808">Transferase</keyword>
<dbReference type="GO" id="GO:0005524">
    <property type="term" value="F:ATP binding"/>
    <property type="evidence" value="ECO:0007669"/>
    <property type="project" value="UniProtKB-KW"/>
</dbReference>
<dbReference type="InterPro" id="IPR004358">
    <property type="entry name" value="Sig_transdc_His_kin-like_C"/>
</dbReference>
<evidence type="ECO:0000256" key="15">
    <source>
        <dbReference type="SAM" id="Phobius"/>
    </source>
</evidence>
<evidence type="ECO:0000256" key="6">
    <source>
        <dbReference type="ARBA" id="ARBA00022679"/>
    </source>
</evidence>
<dbReference type="Gene3D" id="3.30.450.20">
    <property type="entry name" value="PAS domain"/>
    <property type="match status" value="2"/>
</dbReference>
<keyword evidence="5" id="KW-0597">Phosphoprotein</keyword>
<reference evidence="18 19" key="1">
    <citation type="submission" date="2019-04" db="EMBL/GenBank/DDBJ databases">
        <title>Cohnella sp. nov. isolated from preserved vegetables.</title>
        <authorList>
            <person name="Lin S.-Y."/>
            <person name="Hung M.-H."/>
            <person name="Young C.-C."/>
        </authorList>
    </citation>
    <scope>NUCLEOTIDE SEQUENCE [LARGE SCALE GENOMIC DNA]</scope>
    <source>
        <strain evidence="18 19">CC-MHH1044</strain>
    </source>
</reference>
<dbReference type="InterPro" id="IPR003594">
    <property type="entry name" value="HATPase_dom"/>
</dbReference>
<evidence type="ECO:0000313" key="19">
    <source>
        <dbReference type="Proteomes" id="UP000310636"/>
    </source>
</evidence>
<evidence type="ECO:0000313" key="18">
    <source>
        <dbReference type="EMBL" id="THF83319.1"/>
    </source>
</evidence>
<keyword evidence="19" id="KW-1185">Reference proteome</keyword>
<dbReference type="GO" id="GO:0000155">
    <property type="term" value="F:phosphorelay sensor kinase activity"/>
    <property type="evidence" value="ECO:0007669"/>
    <property type="project" value="InterPro"/>
</dbReference>
<evidence type="ECO:0000259" key="17">
    <source>
        <dbReference type="PROSITE" id="PS50885"/>
    </source>
</evidence>
<dbReference type="SMART" id="SM00304">
    <property type="entry name" value="HAMP"/>
    <property type="match status" value="1"/>
</dbReference>
<dbReference type="Pfam" id="PF02743">
    <property type="entry name" value="dCache_1"/>
    <property type="match status" value="1"/>
</dbReference>
<evidence type="ECO:0000256" key="3">
    <source>
        <dbReference type="ARBA" id="ARBA00012438"/>
    </source>
</evidence>
<dbReference type="InterPro" id="IPR036890">
    <property type="entry name" value="HATPase_C_sf"/>
</dbReference>
<dbReference type="SUPFAM" id="SSF55874">
    <property type="entry name" value="ATPase domain of HSP90 chaperone/DNA topoisomerase II/histidine kinase"/>
    <property type="match status" value="1"/>
</dbReference>
<organism evidence="18 19">
    <name type="scientific">Cohnella fermenti</name>
    <dbReference type="NCBI Taxonomy" id="2565925"/>
    <lineage>
        <taxon>Bacteria</taxon>
        <taxon>Bacillati</taxon>
        <taxon>Bacillota</taxon>
        <taxon>Bacilli</taxon>
        <taxon>Bacillales</taxon>
        <taxon>Paenibacillaceae</taxon>
        <taxon>Cohnella</taxon>
    </lineage>
</organism>
<evidence type="ECO:0000256" key="5">
    <source>
        <dbReference type="ARBA" id="ARBA00022553"/>
    </source>
</evidence>
<dbReference type="Pfam" id="PF06580">
    <property type="entry name" value="His_kinase"/>
    <property type="match status" value="1"/>
</dbReference>
<dbReference type="EC" id="2.7.13.3" evidence="3"/>
<dbReference type="PROSITE" id="PS50109">
    <property type="entry name" value="HIS_KIN"/>
    <property type="match status" value="1"/>
</dbReference>
<accession>A0A4S4C7P1</accession>
<dbReference type="CDD" id="cd06225">
    <property type="entry name" value="HAMP"/>
    <property type="match status" value="1"/>
</dbReference>
<feature type="region of interest" description="Disordered" evidence="14">
    <location>
        <begin position="1"/>
        <end position="25"/>
    </location>
</feature>
<keyword evidence="9 18" id="KW-0418">Kinase</keyword>
<keyword evidence="4" id="KW-1003">Cell membrane</keyword>
<evidence type="ECO:0000256" key="10">
    <source>
        <dbReference type="ARBA" id="ARBA00022840"/>
    </source>
</evidence>
<evidence type="ECO:0000256" key="7">
    <source>
        <dbReference type="ARBA" id="ARBA00022692"/>
    </source>
</evidence>
<dbReference type="PANTHER" id="PTHR34220">
    <property type="entry name" value="SENSOR HISTIDINE KINASE YPDA"/>
    <property type="match status" value="1"/>
</dbReference>
<feature type="domain" description="HAMP" evidence="17">
    <location>
        <begin position="390"/>
        <end position="442"/>
    </location>
</feature>
<evidence type="ECO:0000256" key="13">
    <source>
        <dbReference type="ARBA" id="ARBA00023136"/>
    </source>
</evidence>
<feature type="transmembrane region" description="Helical" evidence="15">
    <location>
        <begin position="370"/>
        <end position="390"/>
    </location>
</feature>
<dbReference type="AlphaFoldDB" id="A0A4S4C7P1"/>
<dbReference type="InterPro" id="IPR010559">
    <property type="entry name" value="Sig_transdc_His_kin_internal"/>
</dbReference>
<dbReference type="EMBL" id="SSOB01000005">
    <property type="protein sequence ID" value="THF83319.1"/>
    <property type="molecule type" value="Genomic_DNA"/>
</dbReference>
<dbReference type="OrthoDB" id="9776552at2"/>
<protein>
    <recommendedName>
        <fullName evidence="3">histidine kinase</fullName>
        <ecNumber evidence="3">2.7.13.3</ecNumber>
    </recommendedName>
</protein>
<evidence type="ECO:0000256" key="12">
    <source>
        <dbReference type="ARBA" id="ARBA00023012"/>
    </source>
</evidence>
<evidence type="ECO:0000259" key="16">
    <source>
        <dbReference type="PROSITE" id="PS50109"/>
    </source>
</evidence>